<name>A0A6A5VJF5_9PLEO</name>
<evidence type="ECO:0000313" key="4">
    <source>
        <dbReference type="Proteomes" id="UP000800036"/>
    </source>
</evidence>
<reference evidence="3" key="1">
    <citation type="journal article" date="2020" name="Stud. Mycol.">
        <title>101 Dothideomycetes genomes: a test case for predicting lifestyles and emergence of pathogens.</title>
        <authorList>
            <person name="Haridas S."/>
            <person name="Albert R."/>
            <person name="Binder M."/>
            <person name="Bloem J."/>
            <person name="Labutti K."/>
            <person name="Salamov A."/>
            <person name="Andreopoulos B."/>
            <person name="Baker S."/>
            <person name="Barry K."/>
            <person name="Bills G."/>
            <person name="Bluhm B."/>
            <person name="Cannon C."/>
            <person name="Castanera R."/>
            <person name="Culley D."/>
            <person name="Daum C."/>
            <person name="Ezra D."/>
            <person name="Gonzalez J."/>
            <person name="Henrissat B."/>
            <person name="Kuo A."/>
            <person name="Liang C."/>
            <person name="Lipzen A."/>
            <person name="Lutzoni F."/>
            <person name="Magnuson J."/>
            <person name="Mondo S."/>
            <person name="Nolan M."/>
            <person name="Ohm R."/>
            <person name="Pangilinan J."/>
            <person name="Park H.-J."/>
            <person name="Ramirez L."/>
            <person name="Alfaro M."/>
            <person name="Sun H."/>
            <person name="Tritt A."/>
            <person name="Yoshinaga Y."/>
            <person name="Zwiers L.-H."/>
            <person name="Turgeon B."/>
            <person name="Goodwin S."/>
            <person name="Spatafora J."/>
            <person name="Crous P."/>
            <person name="Grigoriev I."/>
        </authorList>
    </citation>
    <scope>NUCLEOTIDE SEQUENCE</scope>
    <source>
        <strain evidence="3">CBS 107.79</strain>
    </source>
</reference>
<protein>
    <submittedName>
        <fullName evidence="3">Uncharacterized protein</fullName>
    </submittedName>
</protein>
<gene>
    <name evidence="3" type="ORF">BU23DRAFT_580254</name>
</gene>
<evidence type="ECO:0000259" key="2">
    <source>
        <dbReference type="Pfam" id="PF26640"/>
    </source>
</evidence>
<organism evidence="3 4">
    <name type="scientific">Bimuria novae-zelandiae CBS 107.79</name>
    <dbReference type="NCBI Taxonomy" id="1447943"/>
    <lineage>
        <taxon>Eukaryota</taxon>
        <taxon>Fungi</taxon>
        <taxon>Dikarya</taxon>
        <taxon>Ascomycota</taxon>
        <taxon>Pezizomycotina</taxon>
        <taxon>Dothideomycetes</taxon>
        <taxon>Pleosporomycetidae</taxon>
        <taxon>Pleosporales</taxon>
        <taxon>Massarineae</taxon>
        <taxon>Didymosphaeriaceae</taxon>
        <taxon>Bimuria</taxon>
    </lineage>
</organism>
<proteinExistence type="predicted"/>
<sequence length="332" mass="37994">MWFVNTVNLELEEFFDTRTPPYATLSHTWGDHEVSFSDMRQMDLGEKRSNPAMTKIAQFCRVVLEHGFQYGWVDTCCIDKRNSCVIYFTDVKGTNCDSDSPAQLEAVRSSRWFKRGWTLQELLAPRKRCFTDLLKVISKTTNISTALLRDHDLLSRCCIAERMSWASYRQTTRSEGIAYSLMRIFHVNMPVLYGEGVKNAFRRLQLEILKTSFDQSIFAWRGAYDSSGLIASSPSDFAHTPNLSPWQTRHLAPFSMTNVGLSIRIPLIAIEPSKRLKLLMLYLMEIPGSSFYANGKISMPGAALDGWPYQDIYILENEHFLPLNPVGIFKPT</sequence>
<dbReference type="Pfam" id="PF06985">
    <property type="entry name" value="HET"/>
    <property type="match status" value="1"/>
</dbReference>
<dbReference type="Pfam" id="PF26640">
    <property type="entry name" value="DUF8212"/>
    <property type="match status" value="1"/>
</dbReference>
<dbReference type="OrthoDB" id="20872at2759"/>
<evidence type="ECO:0000313" key="3">
    <source>
        <dbReference type="EMBL" id="KAF1973497.1"/>
    </source>
</evidence>
<dbReference type="PANTHER" id="PTHR10622:SF10">
    <property type="entry name" value="HET DOMAIN-CONTAINING PROTEIN"/>
    <property type="match status" value="1"/>
</dbReference>
<dbReference type="InterPro" id="IPR058525">
    <property type="entry name" value="DUF8212"/>
</dbReference>
<feature type="domain" description="Heterokaryon incompatibility" evidence="1">
    <location>
        <begin position="22"/>
        <end position="82"/>
    </location>
</feature>
<evidence type="ECO:0000259" key="1">
    <source>
        <dbReference type="Pfam" id="PF06985"/>
    </source>
</evidence>
<dbReference type="PANTHER" id="PTHR10622">
    <property type="entry name" value="HET DOMAIN-CONTAINING PROTEIN"/>
    <property type="match status" value="1"/>
</dbReference>
<dbReference type="InterPro" id="IPR010730">
    <property type="entry name" value="HET"/>
</dbReference>
<dbReference type="AlphaFoldDB" id="A0A6A5VJF5"/>
<keyword evidence="4" id="KW-1185">Reference proteome</keyword>
<accession>A0A6A5VJF5</accession>
<dbReference type="EMBL" id="ML976680">
    <property type="protein sequence ID" value="KAF1973497.1"/>
    <property type="molecule type" value="Genomic_DNA"/>
</dbReference>
<feature type="domain" description="DUF8212" evidence="2">
    <location>
        <begin position="199"/>
        <end position="240"/>
    </location>
</feature>
<dbReference type="Proteomes" id="UP000800036">
    <property type="component" value="Unassembled WGS sequence"/>
</dbReference>